<feature type="compositionally biased region" description="Basic residues" evidence="10">
    <location>
        <begin position="371"/>
        <end position="384"/>
    </location>
</feature>
<evidence type="ECO:0000256" key="3">
    <source>
        <dbReference type="ARBA" id="ARBA00022737"/>
    </source>
</evidence>
<feature type="region of interest" description="Disordered" evidence="10">
    <location>
        <begin position="351"/>
        <end position="384"/>
    </location>
</feature>
<evidence type="ECO:0000256" key="2">
    <source>
        <dbReference type="ARBA" id="ARBA00022723"/>
    </source>
</evidence>
<proteinExistence type="predicted"/>
<name>A0ABD0X763_UMBPY</name>
<dbReference type="AlphaFoldDB" id="A0ABD0X763"/>
<organism evidence="12 13">
    <name type="scientific">Umbra pygmaea</name>
    <name type="common">Eastern mudminnow</name>
    <dbReference type="NCBI Taxonomy" id="75934"/>
    <lineage>
        <taxon>Eukaryota</taxon>
        <taxon>Metazoa</taxon>
        <taxon>Chordata</taxon>
        <taxon>Craniata</taxon>
        <taxon>Vertebrata</taxon>
        <taxon>Euteleostomi</taxon>
        <taxon>Actinopterygii</taxon>
        <taxon>Neopterygii</taxon>
        <taxon>Teleostei</taxon>
        <taxon>Protacanthopterygii</taxon>
        <taxon>Esociformes</taxon>
        <taxon>Umbridae</taxon>
        <taxon>Umbra</taxon>
    </lineage>
</organism>
<comment type="caution">
    <text evidence="12">The sequence shown here is derived from an EMBL/GenBank/DDBJ whole genome shotgun (WGS) entry which is preliminary data.</text>
</comment>
<evidence type="ECO:0000256" key="4">
    <source>
        <dbReference type="ARBA" id="ARBA00022771"/>
    </source>
</evidence>
<feature type="domain" description="CCHC-type" evidence="11">
    <location>
        <begin position="167"/>
        <end position="180"/>
    </location>
</feature>
<dbReference type="PROSITE" id="PS50158">
    <property type="entry name" value="ZF_CCHC"/>
    <property type="match status" value="2"/>
</dbReference>
<dbReference type="InterPro" id="IPR036875">
    <property type="entry name" value="Znf_CCHC_sf"/>
</dbReference>
<sequence length="397" mass="45389">MNTDNQPCEEGIEDNRFYIEASSGSEAELGIQQLPYTKSQNDFLATGDTPLDLASPLSGQALRDVASPDSSPSPTSRRGLKPERDQALECDDQPLEEWMMLGGEEQDGDRDIRLNLGYWNSSSAQSRSETEDDELNTKNAVKHDWFIIEKDKPQPYRYFTSEKRLTCRNCNKTGHLAGNCTTSRRQPACVLCGLHGHVLRDCLSRHCSSCGLPSHGYQPCSVPAFWNQHCLRCGMIGHLLDACPDTWRQFHLTTQEAVPLRPHIDHTHTHHRRPAHCYNCAGNGHHGHECYQRRMFNGTFPVLPYVCYYDSKQDILNQNTRIHRELQEGVKPVLDSHRIFVAPGGICESGGPWRRTQDGRRKEKSWTWPEKRRKRRAVKKQRREARARIAVQATKYV</sequence>
<dbReference type="InterPro" id="IPR051644">
    <property type="entry name" value="TRAMP_AT-DNA-binding"/>
</dbReference>
<keyword evidence="6" id="KW-0539">Nucleus</keyword>
<dbReference type="PANTHER" id="PTHR46543">
    <property type="entry name" value="ZINC FINGER CCHC DOMAIN-CONTAINING PROTEIN 7"/>
    <property type="match status" value="1"/>
</dbReference>
<evidence type="ECO:0000313" key="12">
    <source>
        <dbReference type="EMBL" id="KAL0974212.1"/>
    </source>
</evidence>
<evidence type="ECO:0000256" key="7">
    <source>
        <dbReference type="ARBA" id="ARBA00041190"/>
    </source>
</evidence>
<dbReference type="InterPro" id="IPR001878">
    <property type="entry name" value="Znf_CCHC"/>
</dbReference>
<comment type="subcellular location">
    <subcellularLocation>
        <location evidence="1">Nucleus</location>
    </subcellularLocation>
</comment>
<evidence type="ECO:0000259" key="11">
    <source>
        <dbReference type="PROSITE" id="PS50158"/>
    </source>
</evidence>
<dbReference type="GO" id="GO:0008270">
    <property type="term" value="F:zinc ion binding"/>
    <property type="evidence" value="ECO:0007669"/>
    <property type="project" value="UniProtKB-KW"/>
</dbReference>
<dbReference type="Gene3D" id="4.10.60.10">
    <property type="entry name" value="Zinc finger, CCHC-type"/>
    <property type="match status" value="2"/>
</dbReference>
<evidence type="ECO:0000256" key="1">
    <source>
        <dbReference type="ARBA" id="ARBA00004123"/>
    </source>
</evidence>
<feature type="compositionally biased region" description="Basic and acidic residues" evidence="10">
    <location>
        <begin position="355"/>
        <end position="365"/>
    </location>
</feature>
<evidence type="ECO:0000256" key="5">
    <source>
        <dbReference type="ARBA" id="ARBA00022833"/>
    </source>
</evidence>
<dbReference type="SMART" id="SM00343">
    <property type="entry name" value="ZnF_C2HC"/>
    <property type="match status" value="4"/>
</dbReference>
<evidence type="ECO:0000256" key="6">
    <source>
        <dbReference type="ARBA" id="ARBA00023242"/>
    </source>
</evidence>
<dbReference type="EMBL" id="JAGEUA010000006">
    <property type="protein sequence ID" value="KAL0974212.1"/>
    <property type="molecule type" value="Genomic_DNA"/>
</dbReference>
<evidence type="ECO:0000313" key="13">
    <source>
        <dbReference type="Proteomes" id="UP001557470"/>
    </source>
</evidence>
<evidence type="ECO:0000256" key="8">
    <source>
        <dbReference type="ARBA" id="ARBA00043023"/>
    </source>
</evidence>
<feature type="domain" description="CCHC-type" evidence="11">
    <location>
        <begin position="230"/>
        <end position="245"/>
    </location>
</feature>
<dbReference type="PANTHER" id="PTHR46543:SF1">
    <property type="entry name" value="ZINC FINGER CCHC DOMAIN-CONTAINING PROTEIN 7"/>
    <property type="match status" value="1"/>
</dbReference>
<protein>
    <recommendedName>
        <fullName evidence="7">Zinc finger CCHC domain-containing protein 7</fullName>
    </recommendedName>
    <alternativeName>
        <fullName evidence="8">TRAMP-like complex RNA-binding factor ZCCHC7</fullName>
    </alternativeName>
</protein>
<accession>A0ABD0X763</accession>
<keyword evidence="5" id="KW-0862">Zinc</keyword>
<keyword evidence="13" id="KW-1185">Reference proteome</keyword>
<keyword evidence="2" id="KW-0479">Metal-binding</keyword>
<evidence type="ECO:0000256" key="9">
    <source>
        <dbReference type="PROSITE-ProRule" id="PRU00047"/>
    </source>
</evidence>
<dbReference type="SUPFAM" id="SSF57756">
    <property type="entry name" value="Retrovirus zinc finger-like domains"/>
    <property type="match status" value="1"/>
</dbReference>
<feature type="compositionally biased region" description="Low complexity" evidence="10">
    <location>
        <begin position="67"/>
        <end position="76"/>
    </location>
</feature>
<feature type="region of interest" description="Disordered" evidence="10">
    <location>
        <begin position="41"/>
        <end position="86"/>
    </location>
</feature>
<reference evidence="12 13" key="1">
    <citation type="submission" date="2024-06" db="EMBL/GenBank/DDBJ databases">
        <authorList>
            <person name="Pan Q."/>
            <person name="Wen M."/>
            <person name="Jouanno E."/>
            <person name="Zahm M."/>
            <person name="Klopp C."/>
            <person name="Cabau C."/>
            <person name="Louis A."/>
            <person name="Berthelot C."/>
            <person name="Parey E."/>
            <person name="Roest Crollius H."/>
            <person name="Montfort J."/>
            <person name="Robinson-Rechavi M."/>
            <person name="Bouchez O."/>
            <person name="Lampietro C."/>
            <person name="Lopez Roques C."/>
            <person name="Donnadieu C."/>
            <person name="Postlethwait J."/>
            <person name="Bobe J."/>
            <person name="Verreycken H."/>
            <person name="Guiguen Y."/>
        </authorList>
    </citation>
    <scope>NUCLEOTIDE SEQUENCE [LARGE SCALE GENOMIC DNA]</scope>
    <source>
        <strain evidence="12">Up_M1</strain>
        <tissue evidence="12">Testis</tissue>
    </source>
</reference>
<gene>
    <name evidence="12" type="ORF">UPYG_G00217150</name>
</gene>
<keyword evidence="4 9" id="KW-0863">Zinc-finger</keyword>
<dbReference type="GO" id="GO:0005634">
    <property type="term" value="C:nucleus"/>
    <property type="evidence" value="ECO:0007669"/>
    <property type="project" value="UniProtKB-SubCell"/>
</dbReference>
<dbReference type="Proteomes" id="UP001557470">
    <property type="component" value="Unassembled WGS sequence"/>
</dbReference>
<keyword evidence="3" id="KW-0677">Repeat</keyword>
<evidence type="ECO:0000256" key="10">
    <source>
        <dbReference type="SAM" id="MobiDB-lite"/>
    </source>
</evidence>